<gene>
    <name evidence="1" type="ORF">EPI10_028101</name>
</gene>
<dbReference type="EMBL" id="SMMG02000009">
    <property type="protein sequence ID" value="KAA3461538.1"/>
    <property type="molecule type" value="Genomic_DNA"/>
</dbReference>
<keyword evidence="2" id="KW-1185">Reference proteome</keyword>
<comment type="caution">
    <text evidence="1">The sequence shown here is derived from an EMBL/GenBank/DDBJ whole genome shotgun (WGS) entry which is preliminary data.</text>
</comment>
<dbReference type="AlphaFoldDB" id="A0A5B6UW79"/>
<reference evidence="2" key="1">
    <citation type="journal article" date="2019" name="Plant Biotechnol. J.">
        <title>Genome sequencing of the Australian wild diploid species Gossypium australe highlights disease resistance and delayed gland morphogenesis.</title>
        <authorList>
            <person name="Cai Y."/>
            <person name="Cai X."/>
            <person name="Wang Q."/>
            <person name="Wang P."/>
            <person name="Zhang Y."/>
            <person name="Cai C."/>
            <person name="Xu Y."/>
            <person name="Wang K."/>
            <person name="Zhou Z."/>
            <person name="Wang C."/>
            <person name="Geng S."/>
            <person name="Li B."/>
            <person name="Dong Q."/>
            <person name="Hou Y."/>
            <person name="Wang H."/>
            <person name="Ai P."/>
            <person name="Liu Z."/>
            <person name="Yi F."/>
            <person name="Sun M."/>
            <person name="An G."/>
            <person name="Cheng J."/>
            <person name="Zhang Y."/>
            <person name="Shi Q."/>
            <person name="Xie Y."/>
            <person name="Shi X."/>
            <person name="Chang Y."/>
            <person name="Huang F."/>
            <person name="Chen Y."/>
            <person name="Hong S."/>
            <person name="Mi L."/>
            <person name="Sun Q."/>
            <person name="Zhang L."/>
            <person name="Zhou B."/>
            <person name="Peng R."/>
            <person name="Zhang X."/>
            <person name="Liu F."/>
        </authorList>
    </citation>
    <scope>NUCLEOTIDE SEQUENCE [LARGE SCALE GENOMIC DNA]</scope>
    <source>
        <strain evidence="2">cv. PA1801</strain>
    </source>
</reference>
<name>A0A5B6UW79_9ROSI</name>
<accession>A0A5B6UW79</accession>
<evidence type="ECO:0000313" key="2">
    <source>
        <dbReference type="Proteomes" id="UP000325315"/>
    </source>
</evidence>
<sequence>MYKSQSVFFMETKLNKRRMDGVCRRCRFLDGIEVSTNGSRRGLCLAWKELVVIDLLSFSTNYNDVTKVELEWRFTGFYGAPFASGRSDTWDVLRNLRCTQESP</sequence>
<organism evidence="1 2">
    <name type="scientific">Gossypium australe</name>
    <dbReference type="NCBI Taxonomy" id="47621"/>
    <lineage>
        <taxon>Eukaryota</taxon>
        <taxon>Viridiplantae</taxon>
        <taxon>Streptophyta</taxon>
        <taxon>Embryophyta</taxon>
        <taxon>Tracheophyta</taxon>
        <taxon>Spermatophyta</taxon>
        <taxon>Magnoliopsida</taxon>
        <taxon>eudicotyledons</taxon>
        <taxon>Gunneridae</taxon>
        <taxon>Pentapetalae</taxon>
        <taxon>rosids</taxon>
        <taxon>malvids</taxon>
        <taxon>Malvales</taxon>
        <taxon>Malvaceae</taxon>
        <taxon>Malvoideae</taxon>
        <taxon>Gossypium</taxon>
    </lineage>
</organism>
<evidence type="ECO:0000313" key="1">
    <source>
        <dbReference type="EMBL" id="KAA3461538.1"/>
    </source>
</evidence>
<protein>
    <submittedName>
        <fullName evidence="1">Exo_endo_phos domain-containing protein</fullName>
    </submittedName>
</protein>
<dbReference type="Proteomes" id="UP000325315">
    <property type="component" value="Unassembled WGS sequence"/>
</dbReference>
<dbReference type="OrthoDB" id="998616at2759"/>
<proteinExistence type="predicted"/>